<dbReference type="PANTHER" id="PTHR47566:SF1">
    <property type="entry name" value="PROTEIN NUD1"/>
    <property type="match status" value="1"/>
</dbReference>
<feature type="domain" description="Secretion system C-terminal sorting" evidence="5">
    <location>
        <begin position="2184"/>
        <end position="2253"/>
    </location>
</feature>
<dbReference type="Pfam" id="PF18962">
    <property type="entry name" value="Por_Secre_tail"/>
    <property type="match status" value="1"/>
</dbReference>
<dbReference type="PROSITE" id="PS51450">
    <property type="entry name" value="LRR"/>
    <property type="match status" value="1"/>
</dbReference>
<dbReference type="SUPFAM" id="SSF52058">
    <property type="entry name" value="L domain-like"/>
    <property type="match status" value="6"/>
</dbReference>
<dbReference type="SMART" id="SM00365">
    <property type="entry name" value="LRR_SD22"/>
    <property type="match status" value="8"/>
</dbReference>
<dbReference type="InterPro" id="IPR001611">
    <property type="entry name" value="Leu-rich_rpt"/>
</dbReference>
<reference evidence="6 7" key="1">
    <citation type="submission" date="2018-08" db="EMBL/GenBank/DDBJ databases">
        <title>Genomic Encyclopedia of Archaeal and Bacterial Type Strains, Phase II (KMG-II): from individual species to whole genera.</title>
        <authorList>
            <person name="Goeker M."/>
        </authorList>
    </citation>
    <scope>NUCLEOTIDE SEQUENCE [LARGE SCALE GENOMIC DNA]</scope>
    <source>
        <strain evidence="6 7">DSM 100880</strain>
    </source>
</reference>
<dbReference type="InterPro" id="IPR052574">
    <property type="entry name" value="CDIRP"/>
</dbReference>
<name>A0A3E0DZ52_9FLAO</name>
<evidence type="ECO:0000313" key="6">
    <source>
        <dbReference type="EMBL" id="REG90733.1"/>
    </source>
</evidence>
<dbReference type="InterPro" id="IPR026444">
    <property type="entry name" value="Secre_tail"/>
</dbReference>
<proteinExistence type="predicted"/>
<evidence type="ECO:0000256" key="1">
    <source>
        <dbReference type="ARBA" id="ARBA00022614"/>
    </source>
</evidence>
<accession>A0A3E0DZ52</accession>
<dbReference type="InterPro" id="IPR032675">
    <property type="entry name" value="LRR_dom_sf"/>
</dbReference>
<evidence type="ECO:0000256" key="3">
    <source>
        <dbReference type="ARBA" id="ARBA00022737"/>
    </source>
</evidence>
<dbReference type="NCBIfam" id="TIGR04183">
    <property type="entry name" value="Por_Secre_tail"/>
    <property type="match status" value="1"/>
</dbReference>
<gene>
    <name evidence="6" type="ORF">C8P67_1195</name>
</gene>
<keyword evidence="7" id="KW-1185">Reference proteome</keyword>
<dbReference type="EMBL" id="QUNI01000019">
    <property type="protein sequence ID" value="REG90733.1"/>
    <property type="molecule type" value="Genomic_DNA"/>
</dbReference>
<dbReference type="Gene3D" id="3.80.10.10">
    <property type="entry name" value="Ribonuclease Inhibitor"/>
    <property type="match status" value="10"/>
</dbReference>
<dbReference type="Proteomes" id="UP000257136">
    <property type="component" value="Unassembled WGS sequence"/>
</dbReference>
<evidence type="ECO:0000259" key="5">
    <source>
        <dbReference type="Pfam" id="PF18962"/>
    </source>
</evidence>
<keyword evidence="1" id="KW-0433">Leucine-rich repeat</keyword>
<keyword evidence="2 4" id="KW-0732">Signal</keyword>
<protein>
    <submittedName>
        <fullName evidence="6">Putative secreted protein (Por secretion system target)</fullName>
    </submittedName>
</protein>
<organism evidence="6 7">
    <name type="scientific">Flavobacterium aquicola</name>
    <dbReference type="NCBI Taxonomy" id="1682742"/>
    <lineage>
        <taxon>Bacteria</taxon>
        <taxon>Pseudomonadati</taxon>
        <taxon>Bacteroidota</taxon>
        <taxon>Flavobacteriia</taxon>
        <taxon>Flavobacteriales</taxon>
        <taxon>Flavobacteriaceae</taxon>
        <taxon>Flavobacterium</taxon>
    </lineage>
</organism>
<feature type="chain" id="PRO_5017807084" evidence="4">
    <location>
        <begin position="20"/>
        <end position="2257"/>
    </location>
</feature>
<dbReference type="RefSeq" id="WP_115815128.1">
    <property type="nucleotide sequence ID" value="NZ_QUNI01000019.1"/>
</dbReference>
<comment type="caution">
    <text evidence="6">The sequence shown here is derived from an EMBL/GenBank/DDBJ whole genome shotgun (WGS) entry which is preliminary data.</text>
</comment>
<sequence length="2257" mass="243822">MKTKLLSLLLLLAVSKGFAQYTIIPDTNFEAKLIALGIDDTADGQVLTSNINTLTQIDLSSSSITNMTGIQDFTALTNLNCEYNTINNLDISKNAALDYLNCNNNQLTALDISQNPLLRILYFTNNRISSIDLSEKLLLRYVMCNQNKITSLDVSKNKTLEYLDCSSNKLTILDVSQNAGLTQLYCRNNELTTLNLKNGKNSLLVRFEYYNNKNLSCIIVDDVNYMNTNWRNPYGITPFFSPYECSLGTQIPNSQFEDKLIALGIDTDGKNGIVLNSSIGTVASLDLSNSSIADLTGIQGFTALTTLNVSNNSLNTVDLSKNTFLNTLDCSNNTALTCIQVADIAAAGNWSTTKDAAANFSLDCNAYTIIPDANFEATLIKLKIDDVADGRVQTSKINQVWTLEINNSQIVDLTGIQDFTSLTSLYCVYTQITSLDLSKNTALKSLNCYGNKLTSLDLSKNTVLTSVDCSSNKLTSLDVTQNTALKYLTCNWNELTALDISQNINLVSLSCGRNRIKILDASKNTSLYSLSCDVNKLTNLNIKNGYNTSLSLSFSENPDLSCISVDDVAYADTKWGDNKNANSYFTTYDCSASTGIPDPIFEDKLIALGIDTDGKNGQVLNSSIETLTALDVSNTSITDLNGIQGFTALTTLNCSNNLLNKLDVSKNGALTALNCSGNASLTCIQVSDITAANKWSITKDSKASFGLDCRDYTLIPDTSFEAKLISLGIDDIADGKVLTSNVNKLRELSIYESSITDLTGIQDFTALVDLTCYNNQITKLDVSKNTQLKYLYCSDNKITSLDVSKNTLLQVLSCSNNLITSLDVSTNTVLSSLYCNENQITNLDISKNTLLEIFNCSSNQITSLDVTKNIVLRNFYCNNNKLTSLNLKNGNNTNFQFIGFYSNSSLSCINVDDADYSNTNWRFKKDDTAFYTAYECSVVTGIPDPVFEDKLIALGIDTDGKNGNVLNSSIEAVTSLDVSNSAIANLSGIQGFTALTTLECSKNTLTTLDISKNTALTTLGCSENQLTALDLSKNTALTDLNNNSNQLTALDVSGCVSLTKLNVSSNNLAALDVSKNTALTNLQSNSNQLISLDVSKNVALTNLNCSSNQLTALDVSANTNLTELILSNNPLLKSLNLKNGNNSKLSEATISFTDNPSLKCIQVDDKLNADTNWAAKKDATANYSEDCNPFTSIPDSNFEDKLIALGIDTDGKNGKVLIESINTVTTLDVSSANISDLTGIQKFIALTALNCSSNKLISLDISQNIALIDFNCSSNNLTSLNCKNGSNTQLAAFEATNNPNLTCIQVDDAIFANEKWTAKKDVAANFNTDCASSDLYTYIPDLNFENKLIELAIDSSPADGKVLTSNINALTSLNISGAAITNLKGIEAFSALTNLECNANELTNLDLSKNTALTDLNCSTNQLNSLDLSKNTILTKLNASSNQLTALDLSKNTALTDVVLSANQLTVLDISKNTVLVNLGCNFNQLTGLNTSKNTALTTLNLNSNQLTTLDISKNTALINLNCSSNKLTGLDAGNNINLEALVISNNPLLVSLNLKNGNNSKLNETSINFTDNPKLKCIQVDDKIFADTNWADKKDGTANYNEDCDPFTAIPDSNFEDKLIALGIDTDGKNGKVLIESIITVTALDVSSSDITDLTGIQKFEALTSLNCSSNQITTLDVSKNKLLTDLNCSSNNLASLNCKNTNNSQMSSFNATNNPNLTCIQVDNAIYARTNWTEKKDAVANFNTDCATADLYTYIPDLNFENKLIALTIDSSPADGKVLTSSINTLTSLNVSDASIPNLKGIEAFSALTNLDCSGNQLIALDLSKNTALTDLNCSSNQLKTLDLSKNTALSNLSLKNNMIESLDITQNTELTFVDCSNNTLTSLNVDKNIKLTKLICQNNQLSALNVKNNTALTLLDFSKNQVTSIDLTKNKALTQLFCDSNKLPSLNITQNTALTELNCSSNQLTSLNLKNGNNTNFNSSALHLENNPNLGCIKVDNKTYSDTNWSVLKDATAFYDPDCGLSLPSNNFIVETKGESCLGENNGEINITASETFLYTASINGTEYPFTNNTLSVTNLAPRNYTVSITIPGETFEQNFNIIIAKGASITGKSSIISKKVNIQITTGTAPYTVFVDGIEQFETNDPNFSLTANGGSLLEVKTAKACEGIYAEDITGLNLIISAYPNPTSGSFEIELPVTDKEATIEINATNGRVISSKKYSLENGTAQLTLENEPSGVYIAKIHLAGSVKNVKIIKN</sequence>
<evidence type="ECO:0000313" key="7">
    <source>
        <dbReference type="Proteomes" id="UP000257136"/>
    </source>
</evidence>
<dbReference type="OrthoDB" id="3179827at2"/>
<dbReference type="PANTHER" id="PTHR47566">
    <property type="match status" value="1"/>
</dbReference>
<evidence type="ECO:0000256" key="2">
    <source>
        <dbReference type="ARBA" id="ARBA00022729"/>
    </source>
</evidence>
<dbReference type="GO" id="GO:0035591">
    <property type="term" value="F:signaling adaptor activity"/>
    <property type="evidence" value="ECO:0007669"/>
    <property type="project" value="TreeGrafter"/>
</dbReference>
<keyword evidence="3" id="KW-0677">Repeat</keyword>
<feature type="signal peptide" evidence="4">
    <location>
        <begin position="1"/>
        <end position="19"/>
    </location>
</feature>
<evidence type="ECO:0000256" key="4">
    <source>
        <dbReference type="SAM" id="SignalP"/>
    </source>
</evidence>